<dbReference type="Proteomes" id="UP000800200">
    <property type="component" value="Unassembled WGS sequence"/>
</dbReference>
<dbReference type="OrthoDB" id="3943416at2759"/>
<evidence type="ECO:0000313" key="2">
    <source>
        <dbReference type="Proteomes" id="UP000800200"/>
    </source>
</evidence>
<keyword evidence="2" id="KW-1185">Reference proteome</keyword>
<dbReference type="AlphaFoldDB" id="A0A6A6DCN5"/>
<feature type="non-terminal residue" evidence="1">
    <location>
        <position position="95"/>
    </location>
</feature>
<sequence>ASRIRNEPRHMPSPCSRCRDNGRQCLVRLSSGRCSECINRNTKCDLILEKTQDNLLNHCRREEELRAHERCLHQELAQTDSREKEMFQRELALID</sequence>
<dbReference type="EMBL" id="ML994715">
    <property type="protein sequence ID" value="KAF2176122.1"/>
    <property type="molecule type" value="Genomic_DNA"/>
</dbReference>
<evidence type="ECO:0008006" key="3">
    <source>
        <dbReference type="Google" id="ProtNLM"/>
    </source>
</evidence>
<gene>
    <name evidence="1" type="ORF">K469DRAFT_510450</name>
</gene>
<organism evidence="1 2">
    <name type="scientific">Zopfia rhizophila CBS 207.26</name>
    <dbReference type="NCBI Taxonomy" id="1314779"/>
    <lineage>
        <taxon>Eukaryota</taxon>
        <taxon>Fungi</taxon>
        <taxon>Dikarya</taxon>
        <taxon>Ascomycota</taxon>
        <taxon>Pezizomycotina</taxon>
        <taxon>Dothideomycetes</taxon>
        <taxon>Dothideomycetes incertae sedis</taxon>
        <taxon>Zopfiaceae</taxon>
        <taxon>Zopfia</taxon>
    </lineage>
</organism>
<accession>A0A6A6DCN5</accession>
<proteinExistence type="predicted"/>
<evidence type="ECO:0000313" key="1">
    <source>
        <dbReference type="EMBL" id="KAF2176122.1"/>
    </source>
</evidence>
<name>A0A6A6DCN5_9PEZI</name>
<reference evidence="1" key="1">
    <citation type="journal article" date="2020" name="Stud. Mycol.">
        <title>101 Dothideomycetes genomes: a test case for predicting lifestyles and emergence of pathogens.</title>
        <authorList>
            <person name="Haridas S."/>
            <person name="Albert R."/>
            <person name="Binder M."/>
            <person name="Bloem J."/>
            <person name="Labutti K."/>
            <person name="Salamov A."/>
            <person name="Andreopoulos B."/>
            <person name="Baker S."/>
            <person name="Barry K."/>
            <person name="Bills G."/>
            <person name="Bluhm B."/>
            <person name="Cannon C."/>
            <person name="Castanera R."/>
            <person name="Culley D."/>
            <person name="Daum C."/>
            <person name="Ezra D."/>
            <person name="Gonzalez J."/>
            <person name="Henrissat B."/>
            <person name="Kuo A."/>
            <person name="Liang C."/>
            <person name="Lipzen A."/>
            <person name="Lutzoni F."/>
            <person name="Magnuson J."/>
            <person name="Mondo S."/>
            <person name="Nolan M."/>
            <person name="Ohm R."/>
            <person name="Pangilinan J."/>
            <person name="Park H.-J."/>
            <person name="Ramirez L."/>
            <person name="Alfaro M."/>
            <person name="Sun H."/>
            <person name="Tritt A."/>
            <person name="Yoshinaga Y."/>
            <person name="Zwiers L.-H."/>
            <person name="Turgeon B."/>
            <person name="Goodwin S."/>
            <person name="Spatafora J."/>
            <person name="Crous P."/>
            <person name="Grigoriev I."/>
        </authorList>
    </citation>
    <scope>NUCLEOTIDE SEQUENCE</scope>
    <source>
        <strain evidence="1">CBS 207.26</strain>
    </source>
</reference>
<feature type="non-terminal residue" evidence="1">
    <location>
        <position position="1"/>
    </location>
</feature>
<protein>
    <recommendedName>
        <fullName evidence="3">Zn(2)-C6 fungal-type domain-containing protein</fullName>
    </recommendedName>
</protein>